<evidence type="ECO:0000259" key="7">
    <source>
        <dbReference type="PROSITE" id="PS50209"/>
    </source>
</evidence>
<accession>A0A8S4ADA0</accession>
<feature type="domain" description="CARD" evidence="7">
    <location>
        <begin position="388"/>
        <end position="478"/>
    </location>
</feature>
<dbReference type="GO" id="GO:0005829">
    <property type="term" value="C:cytosol"/>
    <property type="evidence" value="ECO:0007669"/>
    <property type="project" value="UniProtKB-SubCell"/>
</dbReference>
<evidence type="ECO:0000256" key="3">
    <source>
        <dbReference type="ARBA" id="ARBA00022588"/>
    </source>
</evidence>
<dbReference type="Pfam" id="PF00619">
    <property type="entry name" value="CARD"/>
    <property type="match status" value="1"/>
</dbReference>
<protein>
    <submittedName>
        <fullName evidence="9">(Atlantic silverside) hypothetical protein</fullName>
    </submittedName>
</protein>
<dbReference type="GO" id="GO:0042981">
    <property type="term" value="P:regulation of apoptotic process"/>
    <property type="evidence" value="ECO:0007669"/>
    <property type="project" value="InterPro"/>
</dbReference>
<keyword evidence="2" id="KW-0963">Cytoplasm</keyword>
<sequence>MAEMYNWKSEELTMMTFEQMNQPVVEECYMSLPFEHQAPQYKPVNKLQAYKMYGNAEEMTEMELVEPSEVKPLLSKSSSTVEGDIAADGNPDPPQPDSDGWTKLQPEVVHTKASRAPTYSLVSEPGHFECSVSGLRWVCEQKSSFEYRFCSWDGHMERMESRQYSPAGPLMDITVTAGKLAEVQLPHWVCTEGVPDLLGNFAVLHMDGCGEVLEKVSGVTPTHVKLTEPSFTSLGSVIKSIFRVKINCSMLIYYQPETSYLKLRVYLIPQDPALQQNVHYEETASGYEAIKKPRPDRPLKINQGFTLTASTEAARIQPKKITLRYDSLDPNFYELFMENPSQTFILELQQTKSKNEAAVWSCEIRKDDYPKSGDVEAGPSGGTTGDPTPADDEHFVDKHMAELIQRVTNTKPILDALLKKKVIQSEQYKAIRALPGSEDQVRELYCGPLRAARACKDIFCSLLRTNEPLLMAELSKRK</sequence>
<gene>
    <name evidence="9" type="ORF">MMEN_LOCUS2844</name>
</gene>
<feature type="region of interest" description="Disordered" evidence="6">
    <location>
        <begin position="370"/>
        <end position="391"/>
    </location>
</feature>
<evidence type="ECO:0000313" key="10">
    <source>
        <dbReference type="Proteomes" id="UP000677803"/>
    </source>
</evidence>
<proteinExistence type="predicted"/>
<evidence type="ECO:0000256" key="6">
    <source>
        <dbReference type="SAM" id="MobiDB-lite"/>
    </source>
</evidence>
<dbReference type="CDD" id="cd08330">
    <property type="entry name" value="CARD_ASC_NALP1"/>
    <property type="match status" value="1"/>
</dbReference>
<comment type="subcellular location">
    <subcellularLocation>
        <location evidence="1">Cytoplasm</location>
        <location evidence="1">Cytosol</location>
    </subcellularLocation>
</comment>
<dbReference type="PROSITE" id="PS51830">
    <property type="entry name" value="FIIND"/>
    <property type="match status" value="1"/>
</dbReference>
<dbReference type="PANTHER" id="PTHR46985">
    <property type="entry name" value="NACHT, LRR AND PYD DOMAINS-CONTAINING PROTEIN 1"/>
    <property type="match status" value="1"/>
</dbReference>
<keyword evidence="4" id="KW-0391">Immunity</keyword>
<evidence type="ECO:0000256" key="1">
    <source>
        <dbReference type="ARBA" id="ARBA00004514"/>
    </source>
</evidence>
<evidence type="ECO:0000256" key="5">
    <source>
        <dbReference type="ARBA" id="ARBA00023198"/>
    </source>
</evidence>
<dbReference type="GO" id="GO:0045087">
    <property type="term" value="P:innate immune response"/>
    <property type="evidence" value="ECO:0007669"/>
    <property type="project" value="UniProtKB-KW"/>
</dbReference>
<feature type="region of interest" description="Disordered" evidence="6">
    <location>
        <begin position="66"/>
        <end position="102"/>
    </location>
</feature>
<dbReference type="PROSITE" id="PS50209">
    <property type="entry name" value="CARD"/>
    <property type="match status" value="1"/>
</dbReference>
<evidence type="ECO:0000256" key="2">
    <source>
        <dbReference type="ARBA" id="ARBA00022490"/>
    </source>
</evidence>
<dbReference type="SUPFAM" id="SSF47986">
    <property type="entry name" value="DEATH domain"/>
    <property type="match status" value="1"/>
</dbReference>
<dbReference type="EMBL" id="CAJRST010002002">
    <property type="protein sequence ID" value="CAG5866117.1"/>
    <property type="molecule type" value="Genomic_DNA"/>
</dbReference>
<dbReference type="InterPro" id="IPR001315">
    <property type="entry name" value="CARD"/>
</dbReference>
<dbReference type="Proteomes" id="UP000677803">
    <property type="component" value="Unassembled WGS sequence"/>
</dbReference>
<keyword evidence="5" id="KW-0395">Inflammatory response</keyword>
<dbReference type="InterPro" id="IPR011029">
    <property type="entry name" value="DEATH-like_dom_sf"/>
</dbReference>
<reference evidence="9" key="1">
    <citation type="submission" date="2021-05" db="EMBL/GenBank/DDBJ databases">
        <authorList>
            <person name="Tigano A."/>
        </authorList>
    </citation>
    <scope>NUCLEOTIDE SEQUENCE</scope>
</reference>
<dbReference type="InterPro" id="IPR025307">
    <property type="entry name" value="FIIND_dom"/>
</dbReference>
<dbReference type="InterPro" id="IPR051249">
    <property type="entry name" value="NLRP_Inflammasome"/>
</dbReference>
<comment type="caution">
    <text evidence="9">The sequence shown here is derived from an EMBL/GenBank/DDBJ whole genome shotgun (WGS) entry which is preliminary data.</text>
</comment>
<dbReference type="PANTHER" id="PTHR46985:SF2">
    <property type="entry name" value="APOPTOSIS-ASSOCIATED SPECK-LIKE PROTEIN CONTAINING A CARD"/>
    <property type="match status" value="1"/>
</dbReference>
<organism evidence="9 10">
    <name type="scientific">Menidia menidia</name>
    <name type="common">Atlantic silverside</name>
    <dbReference type="NCBI Taxonomy" id="238744"/>
    <lineage>
        <taxon>Eukaryota</taxon>
        <taxon>Metazoa</taxon>
        <taxon>Chordata</taxon>
        <taxon>Craniata</taxon>
        <taxon>Vertebrata</taxon>
        <taxon>Euteleostomi</taxon>
        <taxon>Actinopterygii</taxon>
        <taxon>Neopterygii</taxon>
        <taxon>Teleostei</taxon>
        <taxon>Neoteleostei</taxon>
        <taxon>Acanthomorphata</taxon>
        <taxon>Ovalentaria</taxon>
        <taxon>Atherinomorphae</taxon>
        <taxon>Atheriniformes</taxon>
        <taxon>Atherinopsidae</taxon>
        <taxon>Menidiinae</taxon>
        <taxon>Menidia</taxon>
    </lineage>
</organism>
<dbReference type="Pfam" id="PF13553">
    <property type="entry name" value="FIIND"/>
    <property type="match status" value="1"/>
</dbReference>
<dbReference type="AlphaFoldDB" id="A0A8S4ADA0"/>
<evidence type="ECO:0000313" key="9">
    <source>
        <dbReference type="EMBL" id="CAG5866117.1"/>
    </source>
</evidence>
<dbReference type="OrthoDB" id="8869108at2759"/>
<dbReference type="Pfam" id="PF23679">
    <property type="entry name" value="UPA-FIIND"/>
    <property type="match status" value="1"/>
</dbReference>
<name>A0A8S4ADA0_9TELE</name>
<evidence type="ECO:0000259" key="8">
    <source>
        <dbReference type="PROSITE" id="PS51830"/>
    </source>
</evidence>
<keyword evidence="3" id="KW-0399">Innate immunity</keyword>
<dbReference type="Gene3D" id="1.10.533.10">
    <property type="entry name" value="Death Domain, Fas"/>
    <property type="match status" value="1"/>
</dbReference>
<keyword evidence="10" id="KW-1185">Reference proteome</keyword>
<dbReference type="GO" id="GO:0006954">
    <property type="term" value="P:inflammatory response"/>
    <property type="evidence" value="ECO:0007669"/>
    <property type="project" value="UniProtKB-KW"/>
</dbReference>
<feature type="domain" description="FIIND" evidence="8">
    <location>
        <begin position="97"/>
        <end position="378"/>
    </location>
</feature>
<dbReference type="InterPro" id="IPR033516">
    <property type="entry name" value="CARD8/ASC/NALP1_CARD"/>
</dbReference>
<evidence type="ECO:0000256" key="4">
    <source>
        <dbReference type="ARBA" id="ARBA00022859"/>
    </source>
</evidence>